<keyword evidence="3" id="KW-1185">Reference proteome</keyword>
<feature type="signal peptide" evidence="1">
    <location>
        <begin position="1"/>
        <end position="26"/>
    </location>
</feature>
<reference evidence="3" key="1">
    <citation type="submission" date="2016-10" db="EMBL/GenBank/DDBJ databases">
        <authorList>
            <person name="Varghese N."/>
            <person name="Submissions S."/>
        </authorList>
    </citation>
    <scope>NUCLEOTIDE SEQUENCE [LARGE SCALE GENOMIC DNA]</scope>
    <source>
        <strain evidence="3">DSM 27981</strain>
    </source>
</reference>
<evidence type="ECO:0000313" key="2">
    <source>
        <dbReference type="EMBL" id="SFF27921.1"/>
    </source>
</evidence>
<dbReference type="OrthoDB" id="8894809at2"/>
<dbReference type="STRING" id="1177982.SAMN04489711_12227"/>
<dbReference type="RefSeq" id="WP_092941928.1">
    <property type="nucleotide sequence ID" value="NZ_FONX01000022.1"/>
</dbReference>
<dbReference type="Proteomes" id="UP000199119">
    <property type="component" value="Unassembled WGS sequence"/>
</dbReference>
<sequence length="242" mass="25689">MPTPRRLSAAAFATALIAGAPLLAHSQSLCSSDGQAQPVALVERFINADCGDCWTQPPAVEPATSAVVLDWIVPGSRLGDDAPLATAALRESQERLEQLHRPVAQATDTYVSDIGPAAAAAAPGRLRVMVGPAVNDYRAAGISLPRGKAQQPAYRYTLLLTETLPAGTEGSPVARNLVRNVLQDTWSQGNQLPQSARDLLWKETRPMRIPDGANPDRMNVVGWLEDASGRIVAAARSRCTAP</sequence>
<keyword evidence="1" id="KW-0732">Signal</keyword>
<dbReference type="EMBL" id="FONX01000022">
    <property type="protein sequence ID" value="SFF27921.1"/>
    <property type="molecule type" value="Genomic_DNA"/>
</dbReference>
<proteinExistence type="predicted"/>
<accession>A0A1I2HHH4</accession>
<dbReference type="AlphaFoldDB" id="A0A1I2HHH4"/>
<evidence type="ECO:0000313" key="3">
    <source>
        <dbReference type="Proteomes" id="UP000199119"/>
    </source>
</evidence>
<feature type="chain" id="PRO_5011469781" description="DUF1223 domain-containing protein" evidence="1">
    <location>
        <begin position="27"/>
        <end position="242"/>
    </location>
</feature>
<evidence type="ECO:0000256" key="1">
    <source>
        <dbReference type="SAM" id="SignalP"/>
    </source>
</evidence>
<gene>
    <name evidence="2" type="ORF">SAMN04489711_12227</name>
</gene>
<organism evidence="2 3">
    <name type="scientific">Paracidovorax wautersii</name>
    <dbReference type="NCBI Taxonomy" id="1177982"/>
    <lineage>
        <taxon>Bacteria</taxon>
        <taxon>Pseudomonadati</taxon>
        <taxon>Pseudomonadota</taxon>
        <taxon>Betaproteobacteria</taxon>
        <taxon>Burkholderiales</taxon>
        <taxon>Comamonadaceae</taxon>
        <taxon>Paracidovorax</taxon>
    </lineage>
</organism>
<evidence type="ECO:0008006" key="4">
    <source>
        <dbReference type="Google" id="ProtNLM"/>
    </source>
</evidence>
<name>A0A1I2HHH4_9BURK</name>
<protein>
    <recommendedName>
        <fullName evidence="4">DUF1223 domain-containing protein</fullName>
    </recommendedName>
</protein>